<dbReference type="InterPro" id="IPR016156">
    <property type="entry name" value="FAD/NAD-linked_Rdtase_dimer_sf"/>
</dbReference>
<sequence length="407" mass="43700">MSGIVIIGGGLAGGRAARTVRELGYAGDVTILAAEPHFPYERPPLSKEVLQGKHEPDSVYLKPDDWYAEQRIDVRTGVRVSAIHTDTHEVSTESGERLAYDKLVIATGSRARVLDIEGADLAGVHTLRTVDESTELHDLLKSGDRRVVVIGSGWIGMEVAASARSLGNEVTVVARGSVPLSAALGNTLGTEFQRLHESHGVKFVMNAAVDRIAGDGRVKGVVVNGETIPADLVVVGVGAEPNTELATAAGIEVDDGILTDDSFRTSAADVFAIGDVANVQHPVAGRRLRSEHWSNALNQGKAVARALTGETVSYDEIPYFYTDQFELGMELSGYPHLMKDAKIVVRGDLAANEYIAFWVREGSVVAGMNVNIWDVNEAVQQLIRSKHTIDESRLADTNSTLEELAAE</sequence>
<evidence type="ECO:0000256" key="4">
    <source>
        <dbReference type="ARBA" id="ARBA00023002"/>
    </source>
</evidence>
<dbReference type="GO" id="GO:0016651">
    <property type="term" value="F:oxidoreductase activity, acting on NAD(P)H"/>
    <property type="evidence" value="ECO:0007669"/>
    <property type="project" value="TreeGrafter"/>
</dbReference>
<dbReference type="Gene3D" id="3.30.390.30">
    <property type="match status" value="1"/>
</dbReference>
<dbReference type="SUPFAM" id="SSF55424">
    <property type="entry name" value="FAD/NAD-linked reductases, dimerisation (C-terminal) domain"/>
    <property type="match status" value="1"/>
</dbReference>
<dbReference type="Pfam" id="PF14759">
    <property type="entry name" value="Reductase_C"/>
    <property type="match status" value="1"/>
</dbReference>
<accession>A0A7G9S7Z6</accession>
<organism evidence="7 8">
    <name type="scientific">Leucobacter denitrificans</name>
    <dbReference type="NCBI Taxonomy" id="683042"/>
    <lineage>
        <taxon>Bacteria</taxon>
        <taxon>Bacillati</taxon>
        <taxon>Actinomycetota</taxon>
        <taxon>Actinomycetes</taxon>
        <taxon>Micrococcales</taxon>
        <taxon>Microbacteriaceae</taxon>
        <taxon>Leucobacter</taxon>
    </lineage>
</organism>
<dbReference type="InterPro" id="IPR023753">
    <property type="entry name" value="FAD/NAD-binding_dom"/>
</dbReference>
<evidence type="ECO:0000313" key="7">
    <source>
        <dbReference type="EMBL" id="QNN63971.1"/>
    </source>
</evidence>
<dbReference type="PANTHER" id="PTHR43557">
    <property type="entry name" value="APOPTOSIS-INDUCING FACTOR 1"/>
    <property type="match status" value="1"/>
</dbReference>
<gene>
    <name evidence="7" type="ORF">H9L06_07720</name>
</gene>
<reference evidence="7 8" key="1">
    <citation type="submission" date="2020-08" db="EMBL/GenBank/DDBJ databases">
        <title>Genome sequence of Leucobacter denitrificans KACC 14055T.</title>
        <authorList>
            <person name="Hyun D.-W."/>
            <person name="Bae J.-W."/>
        </authorList>
    </citation>
    <scope>NUCLEOTIDE SEQUENCE [LARGE SCALE GENOMIC DNA]</scope>
    <source>
        <strain evidence="7 8">KACC 14055</strain>
    </source>
</reference>
<dbReference type="PANTHER" id="PTHR43557:SF2">
    <property type="entry name" value="RIESKE DOMAIN-CONTAINING PROTEIN-RELATED"/>
    <property type="match status" value="1"/>
</dbReference>
<comment type="cofactor">
    <cofactor evidence="1">
        <name>FAD</name>
        <dbReference type="ChEBI" id="CHEBI:57692"/>
    </cofactor>
</comment>
<dbReference type="Proteomes" id="UP000515934">
    <property type="component" value="Chromosome"/>
</dbReference>
<dbReference type="KEGG" id="ldn:H9L06_07720"/>
<evidence type="ECO:0000256" key="1">
    <source>
        <dbReference type="ARBA" id="ARBA00001974"/>
    </source>
</evidence>
<dbReference type="Gene3D" id="3.50.50.60">
    <property type="entry name" value="FAD/NAD(P)-binding domain"/>
    <property type="match status" value="2"/>
</dbReference>
<evidence type="ECO:0000259" key="6">
    <source>
        <dbReference type="Pfam" id="PF14759"/>
    </source>
</evidence>
<dbReference type="InterPro" id="IPR036188">
    <property type="entry name" value="FAD/NAD-bd_sf"/>
</dbReference>
<dbReference type="InterPro" id="IPR028202">
    <property type="entry name" value="Reductase_C"/>
</dbReference>
<name>A0A7G9S7Z6_9MICO</name>
<keyword evidence="2" id="KW-0285">Flavoprotein</keyword>
<dbReference type="RefSeq" id="WP_187556427.1">
    <property type="nucleotide sequence ID" value="NZ_JBHSLZ010000001.1"/>
</dbReference>
<evidence type="ECO:0000313" key="8">
    <source>
        <dbReference type="Proteomes" id="UP000515934"/>
    </source>
</evidence>
<dbReference type="GO" id="GO:0005737">
    <property type="term" value="C:cytoplasm"/>
    <property type="evidence" value="ECO:0007669"/>
    <property type="project" value="TreeGrafter"/>
</dbReference>
<feature type="domain" description="FAD/NAD(P)-binding" evidence="5">
    <location>
        <begin position="4"/>
        <end position="300"/>
    </location>
</feature>
<dbReference type="PRINTS" id="PR00368">
    <property type="entry name" value="FADPNR"/>
</dbReference>
<keyword evidence="8" id="KW-1185">Reference proteome</keyword>
<dbReference type="SUPFAM" id="SSF51905">
    <property type="entry name" value="FAD/NAD(P)-binding domain"/>
    <property type="match status" value="1"/>
</dbReference>
<dbReference type="Pfam" id="PF07992">
    <property type="entry name" value="Pyr_redox_2"/>
    <property type="match status" value="1"/>
</dbReference>
<keyword evidence="3" id="KW-0274">FAD</keyword>
<proteinExistence type="predicted"/>
<dbReference type="InterPro" id="IPR050446">
    <property type="entry name" value="FAD-oxidoreductase/Apoptosis"/>
</dbReference>
<dbReference type="EMBL" id="CP060716">
    <property type="protein sequence ID" value="QNN63971.1"/>
    <property type="molecule type" value="Genomic_DNA"/>
</dbReference>
<protein>
    <submittedName>
        <fullName evidence="7">FAD-dependent oxidoreductase</fullName>
    </submittedName>
</protein>
<evidence type="ECO:0000256" key="2">
    <source>
        <dbReference type="ARBA" id="ARBA00022630"/>
    </source>
</evidence>
<evidence type="ECO:0000256" key="3">
    <source>
        <dbReference type="ARBA" id="ARBA00022827"/>
    </source>
</evidence>
<feature type="domain" description="Reductase C-terminal" evidence="6">
    <location>
        <begin position="319"/>
        <end position="404"/>
    </location>
</feature>
<evidence type="ECO:0000259" key="5">
    <source>
        <dbReference type="Pfam" id="PF07992"/>
    </source>
</evidence>
<dbReference type="AlphaFoldDB" id="A0A7G9S7Z6"/>
<dbReference type="PRINTS" id="PR00411">
    <property type="entry name" value="PNDRDTASEI"/>
</dbReference>
<keyword evidence="4" id="KW-0560">Oxidoreductase</keyword>